<feature type="region of interest" description="Disordered" evidence="1">
    <location>
        <begin position="106"/>
        <end position="131"/>
    </location>
</feature>
<feature type="compositionally biased region" description="Low complexity" evidence="1">
    <location>
        <begin position="121"/>
        <end position="131"/>
    </location>
</feature>
<sequence>MDLSPLGALTSSTVAFIYLVVIVYVSVCIALGFKIARERCRNVSPIMGLSSDSVYVIAGIGLSILVLALLVPTLIGVGVACIAQMQRDREAGLSFWASCFRRRRNNNNNNNNDANGGGDNNGILNNNNNDNGSFVSNDARTAISTIISGSSTASSITPPPHYSQHRRDAWVSPAAMDAATAITAFSANTSNGSNASNASNVDSDATLRPPPPAYCRVELRPENVPGANDDWVSRP</sequence>
<feature type="transmembrane region" description="Helical" evidence="2">
    <location>
        <begin position="54"/>
        <end position="80"/>
    </location>
</feature>
<evidence type="ECO:0000313" key="4">
    <source>
        <dbReference type="Proteomes" id="UP001369815"/>
    </source>
</evidence>
<proteinExistence type="predicted"/>
<protein>
    <submittedName>
        <fullName evidence="3">Uncharacterized protein</fullName>
    </submittedName>
</protein>
<keyword evidence="2" id="KW-0472">Membrane</keyword>
<name>A0AAX6MTG1_9PEZI</name>
<feature type="region of interest" description="Disordered" evidence="1">
    <location>
        <begin position="188"/>
        <end position="235"/>
    </location>
</feature>
<gene>
    <name evidence="3" type="ORF">Daesc_003556</name>
</gene>
<feature type="transmembrane region" description="Helical" evidence="2">
    <location>
        <begin position="12"/>
        <end position="33"/>
    </location>
</feature>
<keyword evidence="2" id="KW-0812">Transmembrane</keyword>
<dbReference type="Proteomes" id="UP001369815">
    <property type="component" value="Unassembled WGS sequence"/>
</dbReference>
<dbReference type="AlphaFoldDB" id="A0AAX6MTG1"/>
<keyword evidence="2" id="KW-1133">Transmembrane helix</keyword>
<accession>A0AAX6MTG1</accession>
<keyword evidence="4" id="KW-1185">Reference proteome</keyword>
<comment type="caution">
    <text evidence="3">The sequence shown here is derived from an EMBL/GenBank/DDBJ whole genome shotgun (WGS) entry which is preliminary data.</text>
</comment>
<reference evidence="3 4" key="1">
    <citation type="journal article" date="2024" name="Front Chem Biol">
        <title>Unveiling the potential of Daldinia eschscholtzii MFLUCC 19-0629 through bioactivity and bioinformatics studies for enhanced sustainable agriculture production.</title>
        <authorList>
            <person name="Brooks S."/>
            <person name="Weaver J.A."/>
            <person name="Klomchit A."/>
            <person name="Alharthi S.A."/>
            <person name="Onlamun T."/>
            <person name="Nurani R."/>
            <person name="Vong T.K."/>
            <person name="Alberti F."/>
            <person name="Greco C."/>
        </authorList>
    </citation>
    <scope>NUCLEOTIDE SEQUENCE [LARGE SCALE GENOMIC DNA]</scope>
    <source>
        <strain evidence="3">MFLUCC 19-0629</strain>
    </source>
</reference>
<feature type="compositionally biased region" description="Low complexity" evidence="1">
    <location>
        <begin position="188"/>
        <end position="206"/>
    </location>
</feature>
<organism evidence="3 4">
    <name type="scientific">Daldinia eschscholtzii</name>
    <dbReference type="NCBI Taxonomy" id="292717"/>
    <lineage>
        <taxon>Eukaryota</taxon>
        <taxon>Fungi</taxon>
        <taxon>Dikarya</taxon>
        <taxon>Ascomycota</taxon>
        <taxon>Pezizomycotina</taxon>
        <taxon>Sordariomycetes</taxon>
        <taxon>Xylariomycetidae</taxon>
        <taxon>Xylariales</taxon>
        <taxon>Hypoxylaceae</taxon>
        <taxon>Daldinia</taxon>
    </lineage>
</organism>
<dbReference type="EMBL" id="JBANMG010000003">
    <property type="protein sequence ID" value="KAK6955909.1"/>
    <property type="molecule type" value="Genomic_DNA"/>
</dbReference>
<evidence type="ECO:0000256" key="2">
    <source>
        <dbReference type="SAM" id="Phobius"/>
    </source>
</evidence>
<evidence type="ECO:0000313" key="3">
    <source>
        <dbReference type="EMBL" id="KAK6955909.1"/>
    </source>
</evidence>
<evidence type="ECO:0000256" key="1">
    <source>
        <dbReference type="SAM" id="MobiDB-lite"/>
    </source>
</evidence>